<proteinExistence type="predicted"/>
<reference evidence="2 3" key="1">
    <citation type="journal article" date="2018" name="Front. Plant Sci.">
        <title>Red Clover (Trifolium pratense) and Zigzag Clover (T. medium) - A Picture of Genomic Similarities and Differences.</title>
        <authorList>
            <person name="Dluhosova J."/>
            <person name="Istvanek J."/>
            <person name="Nedelnik J."/>
            <person name="Repkova J."/>
        </authorList>
    </citation>
    <scope>NUCLEOTIDE SEQUENCE [LARGE SCALE GENOMIC DNA]</scope>
    <source>
        <strain evidence="3">cv. 10/8</strain>
        <tissue evidence="2">Leaf</tissue>
    </source>
</reference>
<organism evidence="2 3">
    <name type="scientific">Trifolium medium</name>
    <dbReference type="NCBI Taxonomy" id="97028"/>
    <lineage>
        <taxon>Eukaryota</taxon>
        <taxon>Viridiplantae</taxon>
        <taxon>Streptophyta</taxon>
        <taxon>Embryophyta</taxon>
        <taxon>Tracheophyta</taxon>
        <taxon>Spermatophyta</taxon>
        <taxon>Magnoliopsida</taxon>
        <taxon>eudicotyledons</taxon>
        <taxon>Gunneridae</taxon>
        <taxon>Pentapetalae</taxon>
        <taxon>rosids</taxon>
        <taxon>fabids</taxon>
        <taxon>Fabales</taxon>
        <taxon>Fabaceae</taxon>
        <taxon>Papilionoideae</taxon>
        <taxon>50 kb inversion clade</taxon>
        <taxon>NPAAA clade</taxon>
        <taxon>Hologalegina</taxon>
        <taxon>IRL clade</taxon>
        <taxon>Trifolieae</taxon>
        <taxon>Trifolium</taxon>
    </lineage>
</organism>
<dbReference type="Proteomes" id="UP000265520">
    <property type="component" value="Unassembled WGS sequence"/>
</dbReference>
<keyword evidence="1" id="KW-0175">Coiled coil</keyword>
<dbReference type="EMBL" id="LXQA010210892">
    <property type="protein sequence ID" value="MCI34136.1"/>
    <property type="molecule type" value="Genomic_DNA"/>
</dbReference>
<feature type="non-terminal residue" evidence="2">
    <location>
        <position position="70"/>
    </location>
</feature>
<evidence type="ECO:0000256" key="1">
    <source>
        <dbReference type="SAM" id="Coils"/>
    </source>
</evidence>
<feature type="coiled-coil region" evidence="1">
    <location>
        <begin position="1"/>
        <end position="46"/>
    </location>
</feature>
<name>A0A392RE79_9FABA</name>
<evidence type="ECO:0000313" key="3">
    <source>
        <dbReference type="Proteomes" id="UP000265520"/>
    </source>
</evidence>
<dbReference type="AlphaFoldDB" id="A0A392RE79"/>
<accession>A0A392RE79</accession>
<sequence>MVDMEEAKAKENERLKSALQEMQHQYKETKSLLEKEREATKRLEEKVPVIQEVPVVDHDLLEKLRGENEK</sequence>
<keyword evidence="3" id="KW-1185">Reference proteome</keyword>
<evidence type="ECO:0000313" key="2">
    <source>
        <dbReference type="EMBL" id="MCI34136.1"/>
    </source>
</evidence>
<protein>
    <submittedName>
        <fullName evidence="2">Myosin-6-like</fullName>
    </submittedName>
</protein>
<comment type="caution">
    <text evidence="2">The sequence shown here is derived from an EMBL/GenBank/DDBJ whole genome shotgun (WGS) entry which is preliminary data.</text>
</comment>